<dbReference type="EMBL" id="LCBS01000006">
    <property type="protein sequence ID" value="KKS17165.1"/>
    <property type="molecule type" value="Genomic_DNA"/>
</dbReference>
<feature type="domain" description="TraC-like" evidence="1">
    <location>
        <begin position="25"/>
        <end position="206"/>
    </location>
</feature>
<gene>
    <name evidence="2" type="ORF">UU72_C0006G0014</name>
</gene>
<proteinExistence type="predicted"/>
<evidence type="ECO:0000259" key="1">
    <source>
        <dbReference type="Pfam" id="PF26593"/>
    </source>
</evidence>
<organism evidence="2 3">
    <name type="scientific">candidate division WWE3 bacterium GW2011_GWB1_41_6</name>
    <dbReference type="NCBI Taxonomy" id="1619112"/>
    <lineage>
        <taxon>Bacteria</taxon>
        <taxon>Katanobacteria</taxon>
    </lineage>
</organism>
<dbReference type="Pfam" id="PF26593">
    <property type="entry name" value="TraC-like"/>
    <property type="match status" value="1"/>
</dbReference>
<comment type="caution">
    <text evidence="2">The sequence shown here is derived from an EMBL/GenBank/DDBJ whole genome shotgun (WGS) entry which is preliminary data.</text>
</comment>
<protein>
    <recommendedName>
        <fullName evidence="1">TraC-like domain-containing protein</fullName>
    </recommendedName>
</protein>
<dbReference type="Proteomes" id="UP000034163">
    <property type="component" value="Unassembled WGS sequence"/>
</dbReference>
<sequence length="235" mass="26559">MPKNSNVLATTQDHLDIEDIKNNLVVLKNGAVCAVLQTTAVNFDLLSEIEQDAIIAAFSMLLNSISFPIQIVLRSKKLDITKYLEKIQRVESKIRDPLLKQQAQAYREFVADFIRQNEVLDKKFFVVIPSGGTSPTEPGINPFDFVNKLTGKHTKRIHVDVNKALKQAQTSLQPKVDHVIGEFNRIGVKARLMTTQELVELYFDIYNPSSIHGQRIRTSIEDYKTAIVNPAILEE</sequence>
<dbReference type="InterPro" id="IPR058596">
    <property type="entry name" value="TraC-like_dom"/>
</dbReference>
<dbReference type="AlphaFoldDB" id="A0A0G0WWR8"/>
<reference evidence="2 3" key="1">
    <citation type="journal article" date="2015" name="Nature">
        <title>rRNA introns, odd ribosomes, and small enigmatic genomes across a large radiation of phyla.</title>
        <authorList>
            <person name="Brown C.T."/>
            <person name="Hug L.A."/>
            <person name="Thomas B.C."/>
            <person name="Sharon I."/>
            <person name="Castelle C.J."/>
            <person name="Singh A."/>
            <person name="Wilkins M.J."/>
            <person name="Williams K.H."/>
            <person name="Banfield J.F."/>
        </authorList>
    </citation>
    <scope>NUCLEOTIDE SEQUENCE [LARGE SCALE GENOMIC DNA]</scope>
</reference>
<name>A0A0G0WWR8_UNCKA</name>
<accession>A0A0G0WWR8</accession>
<evidence type="ECO:0000313" key="3">
    <source>
        <dbReference type="Proteomes" id="UP000034163"/>
    </source>
</evidence>
<evidence type="ECO:0000313" key="2">
    <source>
        <dbReference type="EMBL" id="KKS17165.1"/>
    </source>
</evidence>